<feature type="chain" id="PRO_5021388304" evidence="1">
    <location>
        <begin position="21"/>
        <end position="136"/>
    </location>
</feature>
<proteinExistence type="predicted"/>
<keyword evidence="1" id="KW-0732">Signal</keyword>
<evidence type="ECO:0000256" key="1">
    <source>
        <dbReference type="SAM" id="SignalP"/>
    </source>
</evidence>
<feature type="signal peptide" evidence="1">
    <location>
        <begin position="1"/>
        <end position="20"/>
    </location>
</feature>
<evidence type="ECO:0000313" key="2">
    <source>
        <dbReference type="EMBL" id="VIO75339.1"/>
    </source>
</evidence>
<reference evidence="2" key="1">
    <citation type="submission" date="2019-02" db="EMBL/GenBank/DDBJ databases">
        <authorList>
            <person name="Pothier F.J."/>
        </authorList>
    </citation>
    <scope>NUCLEOTIDE SEQUENCE</scope>
    <source>
        <strain evidence="2">CI-1B</strain>
    </source>
</reference>
<evidence type="ECO:0000313" key="3">
    <source>
        <dbReference type="Proteomes" id="UP000328092"/>
    </source>
</evidence>
<dbReference type="AlphaFoldDB" id="A0A508TLX9"/>
<dbReference type="RefSeq" id="WP_244626728.1">
    <property type="nucleotide sequence ID" value="NZ_CAADFC020000023.1"/>
</dbReference>
<name>A0A508TLX9_9BRAD</name>
<dbReference type="Proteomes" id="UP000328092">
    <property type="component" value="Unassembled WGS sequence"/>
</dbReference>
<sequence>MLRWILPLAIALFAIPPADATDAPVATRQATVKAARQLPAGLPRRNYAYRTTIAPPTYVRRGRQLVVVEPEVVVVPLNSEPYIPYVPGEPLLPGSSSLPGYYGNSRSYSYLGPYYGGAYVDYWDRLPYACGVYGYC</sequence>
<dbReference type="EMBL" id="CAADFC020000023">
    <property type="protein sequence ID" value="VIO75339.1"/>
    <property type="molecule type" value="Genomic_DNA"/>
</dbReference>
<accession>A0A508TLX9</accession>
<organism evidence="2 3">
    <name type="scientific">Bradyrhizobium ivorense</name>
    <dbReference type="NCBI Taxonomy" id="2511166"/>
    <lineage>
        <taxon>Bacteria</taxon>
        <taxon>Pseudomonadati</taxon>
        <taxon>Pseudomonadota</taxon>
        <taxon>Alphaproteobacteria</taxon>
        <taxon>Hyphomicrobiales</taxon>
        <taxon>Nitrobacteraceae</taxon>
        <taxon>Bradyrhizobium</taxon>
    </lineage>
</organism>
<comment type="caution">
    <text evidence="2">The sequence shown here is derived from an EMBL/GenBank/DDBJ whole genome shotgun (WGS) entry which is preliminary data.</text>
</comment>
<protein>
    <submittedName>
        <fullName evidence="2">Uncharacterized protein</fullName>
    </submittedName>
</protein>
<keyword evidence="3" id="KW-1185">Reference proteome</keyword>
<gene>
    <name evidence="2" type="ORF">CI1B_58410</name>
</gene>